<protein>
    <submittedName>
        <fullName evidence="2">Regulatory protein, FmdB family</fullName>
    </submittedName>
</protein>
<dbReference type="SMART" id="SM00834">
    <property type="entry name" value="CxxC_CXXC_SSSS"/>
    <property type="match status" value="1"/>
</dbReference>
<evidence type="ECO:0000259" key="1">
    <source>
        <dbReference type="SMART" id="SM00834"/>
    </source>
</evidence>
<name>A0A0B5FU26_9BACT</name>
<accession>A0A0B5FU26</accession>
<gene>
    <name evidence="2" type="ORF">GSUB_11730</name>
</gene>
<dbReference type="Pfam" id="PF09723">
    <property type="entry name" value="Zn_ribbon_8"/>
    <property type="match status" value="1"/>
</dbReference>
<reference evidence="2 3" key="1">
    <citation type="journal article" date="2015" name="Genome Announc.">
        <title>Genomes of Geoalkalibacter ferrihydriticus Z-0531T and Geoalkalibacter subterraneus Red1T, Two Haloalkaliphilic Metal-Reducing Deltaproteobacteria.</title>
        <authorList>
            <person name="Badalamenti J.P."/>
            <person name="Krajmalnik-Brown R."/>
            <person name="Torres C.I."/>
            <person name="Bond D.R."/>
        </authorList>
    </citation>
    <scope>NUCLEOTIDE SEQUENCE [LARGE SCALE GENOMIC DNA]</scope>
    <source>
        <strain evidence="2 3">Red1</strain>
    </source>
</reference>
<dbReference type="OrthoDB" id="9813321at2"/>
<dbReference type="PANTHER" id="PTHR34404">
    <property type="entry name" value="REGULATORY PROTEIN, FMDB FAMILY"/>
    <property type="match status" value="1"/>
</dbReference>
<dbReference type="HOGENOM" id="CLU_136025_3_1_7"/>
<dbReference type="STRING" id="483547.GSUB_11730"/>
<dbReference type="InterPro" id="IPR013429">
    <property type="entry name" value="Regulatory_FmdB_Zinc_ribbon"/>
</dbReference>
<dbReference type="KEGG" id="gsb:GSUB_11730"/>
<sequence length="88" mass="9096">MPMYEYQCDACGQVFEARQKFSDAPLSDCKLCGDGPVTKLISQTAFTLKGGGWYQQGYGSAQEKAPAACAAASGDSGGCASCPKAANE</sequence>
<organism evidence="2 3">
    <name type="scientific">Geoalkalibacter subterraneus</name>
    <dbReference type="NCBI Taxonomy" id="483547"/>
    <lineage>
        <taxon>Bacteria</taxon>
        <taxon>Pseudomonadati</taxon>
        <taxon>Thermodesulfobacteriota</taxon>
        <taxon>Desulfuromonadia</taxon>
        <taxon>Desulfuromonadales</taxon>
        <taxon>Geoalkalibacteraceae</taxon>
        <taxon>Geoalkalibacter</taxon>
    </lineage>
</organism>
<feature type="domain" description="Putative regulatory protein FmdB zinc ribbon" evidence="1">
    <location>
        <begin position="1"/>
        <end position="42"/>
    </location>
</feature>
<proteinExistence type="predicted"/>
<keyword evidence="3" id="KW-1185">Reference proteome</keyword>
<dbReference type="RefSeq" id="WP_040200937.1">
    <property type="nucleotide sequence ID" value="NZ_CP010311.1"/>
</dbReference>
<evidence type="ECO:0000313" key="3">
    <source>
        <dbReference type="Proteomes" id="UP000035036"/>
    </source>
</evidence>
<dbReference type="PANTHER" id="PTHR34404:SF2">
    <property type="entry name" value="CONSERVED SERINE RICH PROTEIN"/>
    <property type="match status" value="1"/>
</dbReference>
<evidence type="ECO:0000313" key="2">
    <source>
        <dbReference type="EMBL" id="AJF07096.1"/>
    </source>
</evidence>
<dbReference type="NCBIfam" id="TIGR02605">
    <property type="entry name" value="CxxC_CxxC_SSSS"/>
    <property type="match status" value="1"/>
</dbReference>
<dbReference type="AlphaFoldDB" id="A0A0B5FU26"/>
<dbReference type="Proteomes" id="UP000035036">
    <property type="component" value="Chromosome"/>
</dbReference>
<dbReference type="EMBL" id="CP010311">
    <property type="protein sequence ID" value="AJF07096.1"/>
    <property type="molecule type" value="Genomic_DNA"/>
</dbReference>